<name>A0A150FTE9_GONPE</name>
<reference evidence="2" key="1">
    <citation type="journal article" date="2016" name="Nat. Commun.">
        <title>The Gonium pectorale genome demonstrates co-option of cell cycle regulation during the evolution of multicellularity.</title>
        <authorList>
            <person name="Hanschen E.R."/>
            <person name="Marriage T.N."/>
            <person name="Ferris P.J."/>
            <person name="Hamaji T."/>
            <person name="Toyoda A."/>
            <person name="Fujiyama A."/>
            <person name="Neme R."/>
            <person name="Noguchi H."/>
            <person name="Minakuchi Y."/>
            <person name="Suzuki M."/>
            <person name="Kawai-Toyooka H."/>
            <person name="Smith D.R."/>
            <person name="Sparks H."/>
            <person name="Anderson J."/>
            <person name="Bakaric R."/>
            <person name="Luria V."/>
            <person name="Karger A."/>
            <person name="Kirschner M.W."/>
            <person name="Durand P.M."/>
            <person name="Michod R.E."/>
            <person name="Nozaki H."/>
            <person name="Olson B.J."/>
        </authorList>
    </citation>
    <scope>NUCLEOTIDE SEQUENCE [LARGE SCALE GENOMIC DNA]</scope>
    <source>
        <strain evidence="2">NIES-2863</strain>
    </source>
</reference>
<proteinExistence type="predicted"/>
<dbReference type="AlphaFoldDB" id="A0A150FTE9"/>
<evidence type="ECO:0000313" key="2">
    <source>
        <dbReference type="Proteomes" id="UP000075714"/>
    </source>
</evidence>
<evidence type="ECO:0000313" key="1">
    <source>
        <dbReference type="EMBL" id="KXZ40879.1"/>
    </source>
</evidence>
<protein>
    <submittedName>
        <fullName evidence="1">Uncharacterized protein</fullName>
    </submittedName>
</protein>
<comment type="caution">
    <text evidence="1">The sequence shown here is derived from an EMBL/GenBank/DDBJ whole genome shotgun (WGS) entry which is preliminary data.</text>
</comment>
<gene>
    <name evidence="1" type="ORF">GPECTOR_1582g736</name>
</gene>
<organism evidence="1 2">
    <name type="scientific">Gonium pectorale</name>
    <name type="common">Green alga</name>
    <dbReference type="NCBI Taxonomy" id="33097"/>
    <lineage>
        <taxon>Eukaryota</taxon>
        <taxon>Viridiplantae</taxon>
        <taxon>Chlorophyta</taxon>
        <taxon>core chlorophytes</taxon>
        <taxon>Chlorophyceae</taxon>
        <taxon>CS clade</taxon>
        <taxon>Chlamydomonadales</taxon>
        <taxon>Volvocaceae</taxon>
        <taxon>Gonium</taxon>
    </lineage>
</organism>
<accession>A0A150FTE9</accession>
<dbReference type="EMBL" id="LSYV01001574">
    <property type="protein sequence ID" value="KXZ40879.1"/>
    <property type="molecule type" value="Genomic_DNA"/>
</dbReference>
<keyword evidence="2" id="KW-1185">Reference proteome</keyword>
<dbReference type="Proteomes" id="UP000075714">
    <property type="component" value="Unassembled WGS sequence"/>
</dbReference>
<sequence length="88" mass="9507">MDVPLCGSLPEHSVHDYLRYNGRRKCEEYGIECQPAEGAGGAGADGNEAQIVAAAMGLDDPPEYPPRRTLAAAVQQAAEERTPHRFLI</sequence>